<evidence type="ECO:0000313" key="2">
    <source>
        <dbReference type="Proteomes" id="UP001066276"/>
    </source>
</evidence>
<name>A0AAV7PWI5_PLEWA</name>
<gene>
    <name evidence="1" type="ORF">NDU88_009858</name>
</gene>
<dbReference type="AlphaFoldDB" id="A0AAV7PWI5"/>
<evidence type="ECO:0000313" key="1">
    <source>
        <dbReference type="EMBL" id="KAJ1131522.1"/>
    </source>
</evidence>
<accession>A0AAV7PWI5</accession>
<dbReference type="Proteomes" id="UP001066276">
    <property type="component" value="Chromosome 7"/>
</dbReference>
<comment type="caution">
    <text evidence="1">The sequence shown here is derived from an EMBL/GenBank/DDBJ whole genome shotgun (WGS) entry which is preliminary data.</text>
</comment>
<dbReference type="EMBL" id="JANPWB010000011">
    <property type="protein sequence ID" value="KAJ1131522.1"/>
    <property type="molecule type" value="Genomic_DNA"/>
</dbReference>
<reference evidence="1" key="1">
    <citation type="journal article" date="2022" name="bioRxiv">
        <title>Sequencing and chromosome-scale assembly of the giantPleurodeles waltlgenome.</title>
        <authorList>
            <person name="Brown T."/>
            <person name="Elewa A."/>
            <person name="Iarovenko S."/>
            <person name="Subramanian E."/>
            <person name="Araus A.J."/>
            <person name="Petzold A."/>
            <person name="Susuki M."/>
            <person name="Suzuki K.-i.T."/>
            <person name="Hayashi T."/>
            <person name="Toyoda A."/>
            <person name="Oliveira C."/>
            <person name="Osipova E."/>
            <person name="Leigh N.D."/>
            <person name="Simon A."/>
            <person name="Yun M.H."/>
        </authorList>
    </citation>
    <scope>NUCLEOTIDE SEQUENCE</scope>
    <source>
        <strain evidence="1">20211129_DDA</strain>
        <tissue evidence="1">Liver</tissue>
    </source>
</reference>
<proteinExistence type="predicted"/>
<protein>
    <submittedName>
        <fullName evidence="1">Uncharacterized protein</fullName>
    </submittedName>
</protein>
<keyword evidence="2" id="KW-1185">Reference proteome</keyword>
<sequence length="104" mass="11110">MRSIQQSGMADECVQRAFLLLEGAGHMDLVKTEALSQLRSARKALEGVAAAVWAYSSLRRGRSRDEQVRCGGRGLGQSRGGAACLGSAKEGGRQLWWAALGCET</sequence>
<organism evidence="1 2">
    <name type="scientific">Pleurodeles waltl</name>
    <name type="common">Iberian ribbed newt</name>
    <dbReference type="NCBI Taxonomy" id="8319"/>
    <lineage>
        <taxon>Eukaryota</taxon>
        <taxon>Metazoa</taxon>
        <taxon>Chordata</taxon>
        <taxon>Craniata</taxon>
        <taxon>Vertebrata</taxon>
        <taxon>Euteleostomi</taxon>
        <taxon>Amphibia</taxon>
        <taxon>Batrachia</taxon>
        <taxon>Caudata</taxon>
        <taxon>Salamandroidea</taxon>
        <taxon>Salamandridae</taxon>
        <taxon>Pleurodelinae</taxon>
        <taxon>Pleurodeles</taxon>
    </lineage>
</organism>